<proteinExistence type="predicted"/>
<dbReference type="InterPro" id="IPR037485">
    <property type="entry name" value="PEX22"/>
</dbReference>
<protein>
    <recommendedName>
        <fullName evidence="4">Peroxisome biogenesis protein 22</fullName>
    </recommendedName>
</protein>
<evidence type="ECO:0000313" key="2">
    <source>
        <dbReference type="EMBL" id="KAH7443256.1"/>
    </source>
</evidence>
<sequence>MGEESLKEEILQFFRGFGASIFSRVSHLTAALSDILHSKPVGTVAAFAIALICTWKYMKAAENRRKRLEKREETEEGSSTSSTSGASTSISLHQTQSSQRSVKNLVAEAPIELTMAQVVKRQLNGGRKMTCQLLGVILQESSPEELQKHAVVRPEVVDVLIELARACDLYLMTRLLDDESEANVLAALENAGLFSVGLNRNKQVLFCSTEAGRSSFVRQLEPDWHVDTSLETISQLSRFIRHELHISPIGPNHSAPNVLNAATLEGYFGQLSQH</sequence>
<dbReference type="OMA" id="IRYELHI"/>
<evidence type="ECO:0008006" key="4">
    <source>
        <dbReference type="Google" id="ProtNLM"/>
    </source>
</evidence>
<dbReference type="GO" id="GO:0007031">
    <property type="term" value="P:peroxisome organization"/>
    <property type="evidence" value="ECO:0007669"/>
    <property type="project" value="InterPro"/>
</dbReference>
<dbReference type="EMBL" id="CM035407">
    <property type="protein sequence ID" value="KAH7443256.1"/>
    <property type="molecule type" value="Genomic_DNA"/>
</dbReference>
<keyword evidence="3" id="KW-1185">Reference proteome</keyword>
<dbReference type="Pfam" id="PF22978">
    <property type="entry name" value="HAD_Pex22"/>
    <property type="match status" value="1"/>
</dbReference>
<comment type="caution">
    <text evidence="2">The sequence shown here is derived from an EMBL/GenBank/DDBJ whole genome shotgun (WGS) entry which is preliminary data.</text>
</comment>
<dbReference type="AlphaFoldDB" id="A0A8T2VBA9"/>
<feature type="compositionally biased region" description="Low complexity" evidence="1">
    <location>
        <begin position="77"/>
        <end position="91"/>
    </location>
</feature>
<organism evidence="2 3">
    <name type="scientific">Ceratopteris richardii</name>
    <name type="common">Triangle waterfern</name>
    <dbReference type="NCBI Taxonomy" id="49495"/>
    <lineage>
        <taxon>Eukaryota</taxon>
        <taxon>Viridiplantae</taxon>
        <taxon>Streptophyta</taxon>
        <taxon>Embryophyta</taxon>
        <taxon>Tracheophyta</taxon>
        <taxon>Polypodiopsida</taxon>
        <taxon>Polypodiidae</taxon>
        <taxon>Polypodiales</taxon>
        <taxon>Pteridineae</taxon>
        <taxon>Pteridaceae</taxon>
        <taxon>Parkerioideae</taxon>
        <taxon>Ceratopteris</taxon>
    </lineage>
</organism>
<evidence type="ECO:0000256" key="1">
    <source>
        <dbReference type="SAM" id="MobiDB-lite"/>
    </source>
</evidence>
<dbReference type="PANTHER" id="PTHR34126:SF1">
    <property type="entry name" value="PEROXISOME BIOGENESIS PROTEIN 22"/>
    <property type="match status" value="1"/>
</dbReference>
<name>A0A8T2VBA9_CERRI</name>
<evidence type="ECO:0000313" key="3">
    <source>
        <dbReference type="Proteomes" id="UP000825935"/>
    </source>
</evidence>
<feature type="region of interest" description="Disordered" evidence="1">
    <location>
        <begin position="68"/>
        <end position="97"/>
    </location>
</feature>
<dbReference type="OrthoDB" id="77656at2759"/>
<gene>
    <name evidence="2" type="ORF">KP509_02G027400</name>
</gene>
<reference evidence="2" key="1">
    <citation type="submission" date="2021-08" db="EMBL/GenBank/DDBJ databases">
        <title>WGS assembly of Ceratopteris richardii.</title>
        <authorList>
            <person name="Marchant D.B."/>
            <person name="Chen G."/>
            <person name="Jenkins J."/>
            <person name="Shu S."/>
            <person name="Leebens-Mack J."/>
            <person name="Grimwood J."/>
            <person name="Schmutz J."/>
            <person name="Soltis P."/>
            <person name="Soltis D."/>
            <person name="Chen Z.-H."/>
        </authorList>
    </citation>
    <scope>NUCLEOTIDE SEQUENCE</scope>
    <source>
        <strain evidence="2">Whitten #5841</strain>
        <tissue evidence="2">Leaf</tissue>
    </source>
</reference>
<accession>A0A8T2VBA9</accession>
<dbReference type="PANTHER" id="PTHR34126">
    <property type="entry name" value="PEROXISOME BIOGENESIS PROTEIN 22"/>
    <property type="match status" value="1"/>
</dbReference>
<dbReference type="Proteomes" id="UP000825935">
    <property type="component" value="Chromosome 2"/>
</dbReference>